<dbReference type="STRING" id="1867952.MTBPR1_30042"/>
<gene>
    <name evidence="1" type="ORF">MTBPR1_30042</name>
</gene>
<dbReference type="Proteomes" id="UP000231658">
    <property type="component" value="Unassembled WGS sequence"/>
</dbReference>
<dbReference type="EMBL" id="FLYE01000023">
    <property type="protein sequence ID" value="SCA56672.1"/>
    <property type="molecule type" value="Genomic_DNA"/>
</dbReference>
<reference evidence="1 2" key="1">
    <citation type="submission" date="2016-07" db="EMBL/GenBank/DDBJ databases">
        <authorList>
            <person name="Lefevre C.T."/>
        </authorList>
    </citation>
    <scope>NUCLEOTIDE SEQUENCE [LARGE SCALE GENOMIC DNA]</scope>
    <source>
        <strain evidence="1">PR1</strain>
    </source>
</reference>
<accession>A0A1C3RHI5</accession>
<evidence type="ECO:0000313" key="2">
    <source>
        <dbReference type="Proteomes" id="UP000231658"/>
    </source>
</evidence>
<protein>
    <submittedName>
        <fullName evidence="1">Uncharacterized protein</fullName>
    </submittedName>
</protein>
<name>A0A1C3RHI5_9PROT</name>
<evidence type="ECO:0000313" key="1">
    <source>
        <dbReference type="EMBL" id="SCA56672.1"/>
    </source>
</evidence>
<keyword evidence="2" id="KW-1185">Reference proteome</keyword>
<dbReference type="AlphaFoldDB" id="A0A1C3RHI5"/>
<organism evidence="1 2">
    <name type="scientific">Candidatus Terasakiella magnetica</name>
    <dbReference type="NCBI Taxonomy" id="1867952"/>
    <lineage>
        <taxon>Bacteria</taxon>
        <taxon>Pseudomonadati</taxon>
        <taxon>Pseudomonadota</taxon>
        <taxon>Alphaproteobacteria</taxon>
        <taxon>Rhodospirillales</taxon>
        <taxon>Terasakiellaceae</taxon>
        <taxon>Terasakiella</taxon>
    </lineage>
</organism>
<proteinExistence type="predicted"/>
<sequence length="50" mass="5761">MSNLGKSTYVLRHTFQKVFYFQGGKWCPIPDLNQGHADFQYHFLSAHSGT</sequence>